<protein>
    <submittedName>
        <fullName evidence="3">VOC family protein</fullName>
    </submittedName>
</protein>
<evidence type="ECO:0000313" key="5">
    <source>
        <dbReference type="Proteomes" id="UP001339962"/>
    </source>
</evidence>
<name>A0ABD5IR31_9BACL</name>
<reference evidence="3 5" key="2">
    <citation type="submission" date="2023-03" db="EMBL/GenBank/DDBJ databases">
        <title>Bacillus Genome Sequencing.</title>
        <authorList>
            <person name="Dunlap C."/>
        </authorList>
    </citation>
    <scope>NUCLEOTIDE SEQUENCE [LARGE SCALE GENOMIC DNA]</scope>
    <source>
        <strain evidence="3 5">NRS-38</strain>
    </source>
</reference>
<dbReference type="InterPro" id="IPR025870">
    <property type="entry name" value="Glyoxalase-like_dom"/>
</dbReference>
<feature type="domain" description="Glyoxalase-like" evidence="1">
    <location>
        <begin position="5"/>
        <end position="191"/>
    </location>
</feature>
<dbReference type="Gene3D" id="3.10.180.10">
    <property type="entry name" value="2,3-Dihydroxybiphenyl 1,2-Dioxygenase, domain 1"/>
    <property type="match status" value="1"/>
</dbReference>
<keyword evidence="4" id="KW-1185">Reference proteome</keyword>
<dbReference type="Proteomes" id="UP001339962">
    <property type="component" value="Unassembled WGS sequence"/>
</dbReference>
<reference evidence="2 4" key="1">
    <citation type="submission" date="2023-01" db="EMBL/GenBank/DDBJ databases">
        <title>Genome-based reclassification of Anoxybacillus geothermalis as a later heterotypic synonym of Anoxybacillus rupiensis.</title>
        <authorList>
            <person name="Inan Bektas K."/>
            <person name="Canakci S."/>
            <person name="Belduz A.A."/>
            <person name="Guler H.H."/>
        </authorList>
    </citation>
    <scope>NUCLEOTIDE SEQUENCE [LARGE SCALE GENOMIC DNA]</scope>
    <source>
        <strain evidence="2 4">DSM 17127</strain>
    </source>
</reference>
<dbReference type="SUPFAM" id="SSF54593">
    <property type="entry name" value="Glyoxalase/Bleomycin resistance protein/Dihydroxybiphenyl dioxygenase"/>
    <property type="match status" value="1"/>
</dbReference>
<dbReference type="EMBL" id="JARTLI010000003">
    <property type="protein sequence ID" value="MED5050752.1"/>
    <property type="molecule type" value="Genomic_DNA"/>
</dbReference>
<evidence type="ECO:0000313" key="3">
    <source>
        <dbReference type="EMBL" id="MED5050752.1"/>
    </source>
</evidence>
<gene>
    <name evidence="3" type="ORF">P9850_02555</name>
    <name evidence="2" type="ORF">PNH38_06165</name>
</gene>
<evidence type="ECO:0000313" key="4">
    <source>
        <dbReference type="Proteomes" id="UP001213979"/>
    </source>
</evidence>
<dbReference type="InterPro" id="IPR029068">
    <property type="entry name" value="Glyas_Bleomycin-R_OHBP_Dase"/>
</dbReference>
<dbReference type="PANTHER" id="PTHR40265:SF1">
    <property type="entry name" value="GLYOXALASE-LIKE DOMAIN-CONTAINING PROTEIN"/>
    <property type="match status" value="1"/>
</dbReference>
<dbReference type="AlphaFoldDB" id="A0ABD5IR31"/>
<comment type="caution">
    <text evidence="3">The sequence shown here is derived from an EMBL/GenBank/DDBJ whole genome shotgun (WGS) entry which is preliminary data.</text>
</comment>
<dbReference type="PANTHER" id="PTHR40265">
    <property type="entry name" value="BLL2707 PROTEIN"/>
    <property type="match status" value="1"/>
</dbReference>
<organism evidence="3 5">
    <name type="scientific">Anoxybacteroides rupiense</name>
    <dbReference type="NCBI Taxonomy" id="311460"/>
    <lineage>
        <taxon>Bacteria</taxon>
        <taxon>Bacillati</taxon>
        <taxon>Bacillota</taxon>
        <taxon>Bacilli</taxon>
        <taxon>Bacillales</taxon>
        <taxon>Anoxybacillaceae</taxon>
        <taxon>Anoxybacteroides</taxon>
    </lineage>
</organism>
<evidence type="ECO:0000259" key="1">
    <source>
        <dbReference type="Pfam" id="PF13468"/>
    </source>
</evidence>
<sequence>MQVTFDHLVHLTASPREAKAAFAQMGFHAVQGGIHHDWGTYNCLCYFRDLRYIEWIGFMDLNKAKKSDNRLIQQIVTDSAQGAGFSQIAFRTNDIHAIMNHISEKGLTPIGPFAGNRQREDGTVLSWSMLFIRDESHRTYRYPFFIQWGQQDSIRKQEMKQLMQHHHGQPTLSYIGIQADHLDESVQKYCHLFDIPSSLVRYHADRFGSYAEIPAGHIKMRFYESAKLSSGRALYINRPFLCGITGMPQNQTILLEQAIYDFSV</sequence>
<proteinExistence type="predicted"/>
<evidence type="ECO:0000313" key="2">
    <source>
        <dbReference type="EMBL" id="MDE8563472.1"/>
    </source>
</evidence>
<dbReference type="Pfam" id="PF13468">
    <property type="entry name" value="Glyoxalase_3"/>
    <property type="match status" value="1"/>
</dbReference>
<dbReference type="EMBL" id="JAQOTG010000003">
    <property type="protein sequence ID" value="MDE8563472.1"/>
    <property type="molecule type" value="Genomic_DNA"/>
</dbReference>
<dbReference type="RefSeq" id="WP_183186691.1">
    <property type="nucleotide sequence ID" value="NZ_JACIDF010000005.1"/>
</dbReference>
<dbReference type="Proteomes" id="UP001213979">
    <property type="component" value="Unassembled WGS sequence"/>
</dbReference>
<accession>A0ABD5IR31</accession>